<dbReference type="Gene3D" id="3.40.50.300">
    <property type="entry name" value="P-loop containing nucleotide triphosphate hydrolases"/>
    <property type="match status" value="1"/>
</dbReference>
<proteinExistence type="predicted"/>
<dbReference type="Proteomes" id="UP001597104">
    <property type="component" value="Unassembled WGS sequence"/>
</dbReference>
<sequence>MGQVVMFAGSKVGTGKTTATVMTALAAEQLFKQRVLIIDATSTLQATKICGERFGVAPKANLLTGLAVKNLATVVTQLTPQLDLIAGTAELEAYFDRAMEAEATTKTTRASKLMPALLAALRAQYDYILLDTDAQFATVMDNCLASTDYVVVMQPVGNAGFQATDKLFYYLKQLKDEQPNIKATIIGHLMIDLTNKQPFYQVEPVSSVDVVDAFKTVITYNDWLAGSAPFALSTAPQSAAQQLASVMYSEIFNELQARIALQQQLGKFATSAGLTKQGQAVDLFS</sequence>
<comment type="caution">
    <text evidence="2">The sequence shown here is derived from an EMBL/GenBank/DDBJ whole genome shotgun (WGS) entry which is preliminary data.</text>
</comment>
<dbReference type="InterPro" id="IPR050678">
    <property type="entry name" value="DNA_Partitioning_ATPase"/>
</dbReference>
<dbReference type="RefSeq" id="WP_137638362.1">
    <property type="nucleotide sequence ID" value="NZ_BJDN01000023.1"/>
</dbReference>
<dbReference type="EMBL" id="JBHTIO010000039">
    <property type="protein sequence ID" value="MFD0897744.1"/>
    <property type="molecule type" value="Genomic_DNA"/>
</dbReference>
<protein>
    <submittedName>
        <fullName evidence="2">AAA family ATPase</fullName>
    </submittedName>
</protein>
<dbReference type="InterPro" id="IPR027417">
    <property type="entry name" value="P-loop_NTPase"/>
</dbReference>
<dbReference type="SUPFAM" id="SSF52540">
    <property type="entry name" value="P-loop containing nucleoside triphosphate hydrolases"/>
    <property type="match status" value="1"/>
</dbReference>
<evidence type="ECO:0000259" key="1">
    <source>
        <dbReference type="Pfam" id="PF13614"/>
    </source>
</evidence>
<dbReference type="PANTHER" id="PTHR13696:SF52">
    <property type="entry name" value="PARA FAMILY PROTEIN CT_582"/>
    <property type="match status" value="1"/>
</dbReference>
<feature type="domain" description="AAA" evidence="1">
    <location>
        <begin position="3"/>
        <end position="177"/>
    </location>
</feature>
<gene>
    <name evidence="2" type="ORF">ACFQZ7_08335</name>
</gene>
<evidence type="ECO:0000313" key="2">
    <source>
        <dbReference type="EMBL" id="MFD0897744.1"/>
    </source>
</evidence>
<dbReference type="Pfam" id="PF13614">
    <property type="entry name" value="AAA_31"/>
    <property type="match status" value="1"/>
</dbReference>
<organism evidence="2 3">
    <name type="scientific">Loigolactobacillus binensis</name>
    <dbReference type="NCBI Taxonomy" id="2559922"/>
    <lineage>
        <taxon>Bacteria</taxon>
        <taxon>Bacillati</taxon>
        <taxon>Bacillota</taxon>
        <taxon>Bacilli</taxon>
        <taxon>Lactobacillales</taxon>
        <taxon>Lactobacillaceae</taxon>
        <taxon>Loigolactobacillus</taxon>
    </lineage>
</organism>
<evidence type="ECO:0000313" key="3">
    <source>
        <dbReference type="Proteomes" id="UP001597104"/>
    </source>
</evidence>
<accession>A0ABW3EEC5</accession>
<reference evidence="3" key="1">
    <citation type="journal article" date="2019" name="Int. J. Syst. Evol. Microbiol.">
        <title>The Global Catalogue of Microorganisms (GCM) 10K type strain sequencing project: providing services to taxonomists for standard genome sequencing and annotation.</title>
        <authorList>
            <consortium name="The Broad Institute Genomics Platform"/>
            <consortium name="The Broad Institute Genome Sequencing Center for Infectious Disease"/>
            <person name="Wu L."/>
            <person name="Ma J."/>
        </authorList>
    </citation>
    <scope>NUCLEOTIDE SEQUENCE [LARGE SCALE GENOMIC DNA]</scope>
    <source>
        <strain evidence="3">CCM 8925</strain>
    </source>
</reference>
<name>A0ABW3EEC5_9LACO</name>
<dbReference type="InterPro" id="IPR025669">
    <property type="entry name" value="AAA_dom"/>
</dbReference>
<keyword evidence="3" id="KW-1185">Reference proteome</keyword>
<dbReference type="PANTHER" id="PTHR13696">
    <property type="entry name" value="P-LOOP CONTAINING NUCLEOSIDE TRIPHOSPHATE HYDROLASE"/>
    <property type="match status" value="1"/>
</dbReference>